<dbReference type="AlphaFoldDB" id="A0ABD2YHH5"/>
<sequence>MEEALVRILTPRRSIDIMRDVHAAKDQGKPYVVVFVGVNGVGKSTKLAKVAYWLLQHKVSVMMAACDTFVQVQLSNSRRMPVGSRSQYLRGVMRKILQLWQRKQYRRPLETVQMLFLLILLVECR</sequence>
<name>A0ABD2YHH5_9GENT</name>
<keyword evidence="2" id="KW-0547">Nucleotide-binding</keyword>
<dbReference type="EMBL" id="JBJUIK010000013">
    <property type="protein sequence ID" value="KAL3506847.1"/>
    <property type="molecule type" value="Genomic_DNA"/>
</dbReference>
<protein>
    <recommendedName>
        <fullName evidence="6">SRP54-type proteins GTP-binding domain-containing protein</fullName>
    </recommendedName>
</protein>
<dbReference type="PANTHER" id="PTHR43134">
    <property type="entry name" value="SIGNAL RECOGNITION PARTICLE RECEPTOR SUBUNIT ALPHA"/>
    <property type="match status" value="1"/>
</dbReference>
<comment type="similarity">
    <text evidence="1">Belongs to the GTP-binding SRP family.</text>
</comment>
<comment type="subcellular location">
    <subcellularLocation>
        <location evidence="5">Endomembrane system</location>
        <topology evidence="5">Peripheral membrane protein</topology>
        <orientation evidence="5">Cytoplasmic side</orientation>
    </subcellularLocation>
</comment>
<dbReference type="PANTHER" id="PTHR43134:SF1">
    <property type="entry name" value="SIGNAL RECOGNITION PARTICLE RECEPTOR SUBUNIT ALPHA"/>
    <property type="match status" value="1"/>
</dbReference>
<evidence type="ECO:0000256" key="3">
    <source>
        <dbReference type="ARBA" id="ARBA00023134"/>
    </source>
</evidence>
<keyword evidence="8" id="KW-1185">Reference proteome</keyword>
<evidence type="ECO:0000256" key="2">
    <source>
        <dbReference type="ARBA" id="ARBA00022741"/>
    </source>
</evidence>
<dbReference type="Proteomes" id="UP001630127">
    <property type="component" value="Unassembled WGS sequence"/>
</dbReference>
<proteinExistence type="inferred from homology"/>
<dbReference type="InterPro" id="IPR027417">
    <property type="entry name" value="P-loop_NTPase"/>
</dbReference>
<evidence type="ECO:0000313" key="8">
    <source>
        <dbReference type="Proteomes" id="UP001630127"/>
    </source>
</evidence>
<gene>
    <name evidence="7" type="ORF">ACH5RR_032229</name>
</gene>
<evidence type="ECO:0000256" key="5">
    <source>
        <dbReference type="ARBA" id="ARBA00029433"/>
    </source>
</evidence>
<dbReference type="GO" id="GO:0012505">
    <property type="term" value="C:endomembrane system"/>
    <property type="evidence" value="ECO:0007669"/>
    <property type="project" value="UniProtKB-SubCell"/>
</dbReference>
<comment type="caution">
    <text evidence="7">The sequence shown here is derived from an EMBL/GenBank/DDBJ whole genome shotgun (WGS) entry which is preliminary data.</text>
</comment>
<dbReference type="GO" id="GO:0005525">
    <property type="term" value="F:GTP binding"/>
    <property type="evidence" value="ECO:0007669"/>
    <property type="project" value="UniProtKB-KW"/>
</dbReference>
<dbReference type="SUPFAM" id="SSF52540">
    <property type="entry name" value="P-loop containing nucleoside triphosphate hydrolases"/>
    <property type="match status" value="1"/>
</dbReference>
<evidence type="ECO:0000313" key="7">
    <source>
        <dbReference type="EMBL" id="KAL3506847.1"/>
    </source>
</evidence>
<reference evidence="7 8" key="1">
    <citation type="submission" date="2024-11" db="EMBL/GenBank/DDBJ databases">
        <title>A near-complete genome assembly of Cinchona calisaya.</title>
        <authorList>
            <person name="Lian D.C."/>
            <person name="Zhao X.W."/>
            <person name="Wei L."/>
        </authorList>
    </citation>
    <scope>NUCLEOTIDE SEQUENCE [LARGE SCALE GENOMIC DNA]</scope>
    <source>
        <tissue evidence="7">Nenye</tissue>
    </source>
</reference>
<evidence type="ECO:0000256" key="4">
    <source>
        <dbReference type="ARBA" id="ARBA00023136"/>
    </source>
</evidence>
<keyword evidence="3" id="KW-0342">GTP-binding</keyword>
<organism evidence="7 8">
    <name type="scientific">Cinchona calisaya</name>
    <dbReference type="NCBI Taxonomy" id="153742"/>
    <lineage>
        <taxon>Eukaryota</taxon>
        <taxon>Viridiplantae</taxon>
        <taxon>Streptophyta</taxon>
        <taxon>Embryophyta</taxon>
        <taxon>Tracheophyta</taxon>
        <taxon>Spermatophyta</taxon>
        <taxon>Magnoliopsida</taxon>
        <taxon>eudicotyledons</taxon>
        <taxon>Gunneridae</taxon>
        <taxon>Pentapetalae</taxon>
        <taxon>asterids</taxon>
        <taxon>lamiids</taxon>
        <taxon>Gentianales</taxon>
        <taxon>Rubiaceae</taxon>
        <taxon>Cinchonoideae</taxon>
        <taxon>Cinchoneae</taxon>
        <taxon>Cinchona</taxon>
    </lineage>
</organism>
<dbReference type="InterPro" id="IPR000897">
    <property type="entry name" value="SRP54_GTPase_dom"/>
</dbReference>
<dbReference type="Gene3D" id="3.40.50.300">
    <property type="entry name" value="P-loop containing nucleotide triphosphate hydrolases"/>
    <property type="match status" value="1"/>
</dbReference>
<keyword evidence="4" id="KW-0472">Membrane</keyword>
<evidence type="ECO:0000256" key="1">
    <source>
        <dbReference type="ARBA" id="ARBA00008531"/>
    </source>
</evidence>
<feature type="domain" description="SRP54-type proteins GTP-binding" evidence="6">
    <location>
        <begin position="31"/>
        <end position="69"/>
    </location>
</feature>
<dbReference type="Pfam" id="PF00448">
    <property type="entry name" value="SRP54"/>
    <property type="match status" value="1"/>
</dbReference>
<accession>A0ABD2YHH5</accession>
<evidence type="ECO:0000259" key="6">
    <source>
        <dbReference type="Pfam" id="PF00448"/>
    </source>
</evidence>